<protein>
    <submittedName>
        <fullName evidence="1">Nucleotidyltransferase domain-containing protein</fullName>
    </submittedName>
</protein>
<dbReference type="EMBL" id="JAUZVZ010000016">
    <property type="protein sequence ID" value="MDP4536892.1"/>
    <property type="molecule type" value="Genomic_DNA"/>
</dbReference>
<evidence type="ECO:0000313" key="2">
    <source>
        <dbReference type="Proteomes" id="UP001231616"/>
    </source>
</evidence>
<organism evidence="1 2">
    <name type="scientific">Alkalimonas collagenimarina</name>
    <dbReference type="NCBI Taxonomy" id="400390"/>
    <lineage>
        <taxon>Bacteria</taxon>
        <taxon>Pseudomonadati</taxon>
        <taxon>Pseudomonadota</taxon>
        <taxon>Gammaproteobacteria</taxon>
        <taxon>Alkalimonas</taxon>
    </lineage>
</organism>
<gene>
    <name evidence="1" type="ORF">Q3O60_11880</name>
</gene>
<dbReference type="RefSeq" id="WP_305894158.1">
    <property type="nucleotide sequence ID" value="NZ_JAUZVZ010000016.1"/>
</dbReference>
<keyword evidence="2" id="KW-1185">Reference proteome</keyword>
<evidence type="ECO:0000313" key="1">
    <source>
        <dbReference type="EMBL" id="MDP4536892.1"/>
    </source>
</evidence>
<dbReference type="Proteomes" id="UP001231616">
    <property type="component" value="Unassembled WGS sequence"/>
</dbReference>
<dbReference type="Gene3D" id="3.30.460.10">
    <property type="entry name" value="Beta Polymerase, domain 2"/>
    <property type="match status" value="1"/>
</dbReference>
<dbReference type="InterPro" id="IPR043519">
    <property type="entry name" value="NT_sf"/>
</dbReference>
<reference evidence="1 2" key="1">
    <citation type="submission" date="2023-08" db="EMBL/GenBank/DDBJ databases">
        <authorList>
            <person name="Joshi A."/>
            <person name="Thite S."/>
        </authorList>
    </citation>
    <scope>NUCLEOTIDE SEQUENCE [LARGE SCALE GENOMIC DNA]</scope>
    <source>
        <strain evidence="1 2">AC40</strain>
    </source>
</reference>
<comment type="caution">
    <text evidence="1">The sequence shown here is derived from an EMBL/GenBank/DDBJ whole genome shotgun (WGS) entry which is preliminary data.</text>
</comment>
<sequence length="100" mass="11221">MRLSSHQQTLIKQVLSKHFGDSSEIRVFGSRLDDNARGGDIDLYIEPVLTMADDIVEAKLNALVELHQQLGEQKIDLVINRKKGLVLPIYQVAKQQGVLL</sequence>
<accession>A0ABT9H0Q2</accession>
<name>A0ABT9H0Q2_9GAMM</name>
<proteinExistence type="predicted"/>